<keyword evidence="2" id="KW-1185">Reference proteome</keyword>
<gene>
    <name evidence="1" type="ORF">TREES_T100010472</name>
</gene>
<evidence type="ECO:0000313" key="2">
    <source>
        <dbReference type="Proteomes" id="UP000011518"/>
    </source>
</evidence>
<dbReference type="Proteomes" id="UP000011518">
    <property type="component" value="Unassembled WGS sequence"/>
</dbReference>
<accession>L9LBK0</accession>
<reference evidence="2" key="2">
    <citation type="journal article" date="2013" name="Nat. Commun.">
        <title>Genome of the Chinese tree shrew.</title>
        <authorList>
            <person name="Fan Y."/>
            <person name="Huang Z.Y."/>
            <person name="Cao C.C."/>
            <person name="Chen C.S."/>
            <person name="Chen Y.X."/>
            <person name="Fan D.D."/>
            <person name="He J."/>
            <person name="Hou H.L."/>
            <person name="Hu L."/>
            <person name="Hu X.T."/>
            <person name="Jiang X.T."/>
            <person name="Lai R."/>
            <person name="Lang Y.S."/>
            <person name="Liang B."/>
            <person name="Liao S.G."/>
            <person name="Mu D."/>
            <person name="Ma Y.Y."/>
            <person name="Niu Y.Y."/>
            <person name="Sun X.Q."/>
            <person name="Xia J.Q."/>
            <person name="Xiao J."/>
            <person name="Xiong Z.Q."/>
            <person name="Xu L."/>
            <person name="Yang L."/>
            <person name="Zhang Y."/>
            <person name="Zhao W."/>
            <person name="Zhao X.D."/>
            <person name="Zheng Y.T."/>
            <person name="Zhou J.M."/>
            <person name="Zhu Y.B."/>
            <person name="Zhang G.J."/>
            <person name="Wang J."/>
            <person name="Yao Y.G."/>
        </authorList>
    </citation>
    <scope>NUCLEOTIDE SEQUENCE [LARGE SCALE GENOMIC DNA]</scope>
</reference>
<evidence type="ECO:0000313" key="1">
    <source>
        <dbReference type="EMBL" id="ELW72039.1"/>
    </source>
</evidence>
<proteinExistence type="predicted"/>
<protein>
    <submittedName>
        <fullName evidence="1">Uncharacterized protein</fullName>
    </submittedName>
</protein>
<reference evidence="2" key="1">
    <citation type="submission" date="2012-07" db="EMBL/GenBank/DDBJ databases">
        <title>Genome of the Chinese tree shrew, a rising model animal genetically related to primates.</title>
        <authorList>
            <person name="Zhang G."/>
            <person name="Fan Y."/>
            <person name="Yao Y."/>
            <person name="Huang Z."/>
        </authorList>
    </citation>
    <scope>NUCLEOTIDE SEQUENCE [LARGE SCALE GENOMIC DNA]</scope>
</reference>
<dbReference type="AlphaFoldDB" id="L9LBK0"/>
<sequence length="204" mass="22214">MPEAEMGRELGERGRNMQVDPIVDWGRSSWGKVCVPEPDGAWVELGDRALASPSVRHSSPEVWGCNQQPSFTVRCENGMSRCDECMGLSEAAVTLWCRTVQGAMGASVLGPAQQLLLHGPASAPAPGPCCGLVMPPRPPSLGRPDQLPLQAASRCREICSCELWCQSRALQSSNPNTLTAKHVTVPKYRFQISKKQHIVQQQQV</sequence>
<organism evidence="1 2">
    <name type="scientific">Tupaia chinensis</name>
    <name type="common">Chinese tree shrew</name>
    <name type="synonym">Tupaia belangeri chinensis</name>
    <dbReference type="NCBI Taxonomy" id="246437"/>
    <lineage>
        <taxon>Eukaryota</taxon>
        <taxon>Metazoa</taxon>
        <taxon>Chordata</taxon>
        <taxon>Craniata</taxon>
        <taxon>Vertebrata</taxon>
        <taxon>Euteleostomi</taxon>
        <taxon>Mammalia</taxon>
        <taxon>Eutheria</taxon>
        <taxon>Euarchontoglires</taxon>
        <taxon>Scandentia</taxon>
        <taxon>Tupaiidae</taxon>
        <taxon>Tupaia</taxon>
    </lineage>
</organism>
<name>L9LBK0_TUPCH</name>
<dbReference type="EMBL" id="KB320448">
    <property type="protein sequence ID" value="ELW72039.1"/>
    <property type="molecule type" value="Genomic_DNA"/>
</dbReference>
<dbReference type="InParanoid" id="L9LBK0"/>